<accession>A0AAW9SGL0</accession>
<protein>
    <submittedName>
        <fullName evidence="1">Uncharacterized protein</fullName>
    </submittedName>
</protein>
<name>A0AAW9SGL0_9BACT</name>
<dbReference type="AlphaFoldDB" id="A0AAW9SGL0"/>
<dbReference type="EMBL" id="JBDKWZ010000034">
    <property type="protein sequence ID" value="MEN7551979.1"/>
    <property type="molecule type" value="Genomic_DNA"/>
</dbReference>
<proteinExistence type="predicted"/>
<evidence type="ECO:0000313" key="2">
    <source>
        <dbReference type="Proteomes" id="UP001403385"/>
    </source>
</evidence>
<sequence length="514" mass="58595">QEKLKISSKLGDTGQRIVKVGTDAELEKAFKWLQQSGKTEHYTDVVVHGGQNSFRVFQNDAWYELSHRDLAGYLKSKGYTKNKPVRLLACNTEEGITQVARDLSNKLGGEVWVPEGTVKVHADGGITMASEQGTGQWKVFRPQQGQVATKPPQGTQKLEEYVVLGKEFPSHFNSAVVAEINKLQDKQAFLKDFAKADKQVIEAFNQNPGLVRAWGVLHKSGVEEVLRKNTKYLEGVSKYLSKHDPKHLLNEFKNYTGNKEDILINLDKYSLSLELDALYKAGKYDEIARKVGAGISRVDYPNTDIDVINACKKIANTPDTEDIPIMAKNLAKVLNLGKGQIPKLEEYLKVMKVHFFRKKHLIPVPSENTLTYGRFTKFPEDPKLWESVKNEFQSFSYKYIDKELDYSSVIEYPKEKILKEFKALLAHEYIEAKIMEKLNIPYRGFLVTNDFNGPTFYSKGAHDLSINDKNFSRQFDHYESSNMKWNRKKPNGLNVSNDLMNLDEVVELIIKSLE</sequence>
<dbReference type="RefSeq" id="WP_346824756.1">
    <property type="nucleotide sequence ID" value="NZ_JBDKWZ010000034.1"/>
</dbReference>
<feature type="non-terminal residue" evidence="1">
    <location>
        <position position="1"/>
    </location>
</feature>
<organism evidence="1 2">
    <name type="scientific">Rapidithrix thailandica</name>
    <dbReference type="NCBI Taxonomy" id="413964"/>
    <lineage>
        <taxon>Bacteria</taxon>
        <taxon>Pseudomonadati</taxon>
        <taxon>Bacteroidota</taxon>
        <taxon>Cytophagia</taxon>
        <taxon>Cytophagales</taxon>
        <taxon>Flammeovirgaceae</taxon>
        <taxon>Rapidithrix</taxon>
    </lineage>
</organism>
<evidence type="ECO:0000313" key="1">
    <source>
        <dbReference type="EMBL" id="MEN7551979.1"/>
    </source>
</evidence>
<comment type="caution">
    <text evidence="1">The sequence shown here is derived from an EMBL/GenBank/DDBJ whole genome shotgun (WGS) entry which is preliminary data.</text>
</comment>
<keyword evidence="2" id="KW-1185">Reference proteome</keyword>
<gene>
    <name evidence="1" type="ORF">AAG747_28955</name>
</gene>
<dbReference type="Proteomes" id="UP001403385">
    <property type="component" value="Unassembled WGS sequence"/>
</dbReference>
<reference evidence="1 2" key="1">
    <citation type="submission" date="2024-04" db="EMBL/GenBank/DDBJ databases">
        <title>Novel genus in family Flammeovirgaceae.</title>
        <authorList>
            <person name="Nguyen T.H."/>
            <person name="Vuong T.Q."/>
            <person name="Le H."/>
            <person name="Kim S.-G."/>
        </authorList>
    </citation>
    <scope>NUCLEOTIDE SEQUENCE [LARGE SCALE GENOMIC DNA]</scope>
    <source>
        <strain evidence="1 2">JCM 23209</strain>
    </source>
</reference>